<sequence>MIHPFRLFVCLIIFLLSPAASAGLASIREQAKSEPWQALNTLRALEVDPQLKGAKAVLKCHIEMKLGQFPEARKTVRHANEQLKLSNIEQIHLELCAIEAAIGMGHYDRALIRAEQLDPYQKNIPPELKASMLLHIGRAWLAVNQSDEALQYIQDSRFLTYQYELPTIRNSTDFMIARLYSELGSYDRAAELYSLAITQFKQQGDLWDELLARYYLTQSYVRLNQNAAAARQANAIRQLAKTLHTPQSQLLYHLSYIKISMSQHRYDQALEQAKMAKPLVLKLDASTYATSYYLLLADIYQQRHNLEAALTSLESACHLADQLGHFDRYRYRARILQRRSAIFAEQGKFELAYQASKDYNIQLRQRMTLRNDLMSALFKAQYNVEQMMLKNALMKSKEQLEEQNEQKKVIIIISFILFLLFLLVLSRTRIQRLKRDVSRDPLTGCYNRHHFESSKVQIWRHNPQLAVILFDIDHFKVINDNFGHPIGDQALITLAHLFHGSLRDNDALIRFGGEEFLIICKHTDYKDIEMIAERLRQICANYSWSSIAEGLKVTASFGIATRQSQDQNLAQLIRRADAALYQAKTAGRNCVITATPAPMSKPMEQQQ</sequence>
<dbReference type="PROSITE" id="PS50887">
    <property type="entry name" value="GGDEF"/>
    <property type="match status" value="1"/>
</dbReference>
<dbReference type="PANTHER" id="PTHR45138:SF9">
    <property type="entry name" value="DIGUANYLATE CYCLASE DGCM-RELATED"/>
    <property type="match status" value="1"/>
</dbReference>
<evidence type="ECO:0000313" key="7">
    <source>
        <dbReference type="Proteomes" id="UP000838672"/>
    </source>
</evidence>
<dbReference type="Gene3D" id="1.25.40.10">
    <property type="entry name" value="Tetratricopeptide repeat domain"/>
    <property type="match status" value="2"/>
</dbReference>
<dbReference type="InterPro" id="IPR050469">
    <property type="entry name" value="Diguanylate_Cyclase"/>
</dbReference>
<dbReference type="Gene3D" id="3.30.70.270">
    <property type="match status" value="1"/>
</dbReference>
<dbReference type="EC" id="2.7.7.65" evidence="1"/>
<dbReference type="InterPro" id="IPR000160">
    <property type="entry name" value="GGDEF_dom"/>
</dbReference>
<dbReference type="SUPFAM" id="SSF55073">
    <property type="entry name" value="Nucleotide cyclase"/>
    <property type="match status" value="1"/>
</dbReference>
<protein>
    <recommendedName>
        <fullName evidence="1">diguanylate cyclase</fullName>
        <ecNumber evidence="1">2.7.7.65</ecNumber>
    </recommendedName>
</protein>
<keyword evidence="3" id="KW-0812">Transmembrane</keyword>
<keyword evidence="7" id="KW-1185">Reference proteome</keyword>
<dbReference type="Pfam" id="PF00990">
    <property type="entry name" value="GGDEF"/>
    <property type="match status" value="1"/>
</dbReference>
<keyword evidence="3" id="KW-1133">Transmembrane helix</keyword>
<proteinExistence type="predicted"/>
<dbReference type="InterPro" id="IPR011990">
    <property type="entry name" value="TPR-like_helical_dom_sf"/>
</dbReference>
<dbReference type="InterPro" id="IPR029787">
    <property type="entry name" value="Nucleotide_cyclase"/>
</dbReference>
<evidence type="ECO:0000256" key="2">
    <source>
        <dbReference type="ARBA" id="ARBA00034247"/>
    </source>
</evidence>
<evidence type="ECO:0000259" key="5">
    <source>
        <dbReference type="PROSITE" id="PS50887"/>
    </source>
</evidence>
<reference evidence="6" key="1">
    <citation type="submission" date="2021-11" db="EMBL/GenBank/DDBJ databases">
        <authorList>
            <person name="Rodrigo-Torres L."/>
            <person name="Arahal R. D."/>
            <person name="Lucena T."/>
        </authorList>
    </citation>
    <scope>NUCLEOTIDE SEQUENCE</scope>
    <source>
        <strain evidence="6">CECT 7929</strain>
    </source>
</reference>
<dbReference type="EMBL" id="CAKLDI010000001">
    <property type="protein sequence ID" value="CAH0534393.1"/>
    <property type="molecule type" value="Genomic_DNA"/>
</dbReference>
<keyword evidence="3" id="KW-0472">Membrane</keyword>
<dbReference type="RefSeq" id="WP_237466976.1">
    <property type="nucleotide sequence ID" value="NZ_CAKLDI010000001.1"/>
</dbReference>
<feature type="chain" id="PRO_5046968647" description="diguanylate cyclase" evidence="4">
    <location>
        <begin position="23"/>
        <end position="607"/>
    </location>
</feature>
<gene>
    <name evidence="6" type="ORF">VST7929_02324</name>
</gene>
<feature type="signal peptide" evidence="4">
    <location>
        <begin position="1"/>
        <end position="22"/>
    </location>
</feature>
<keyword evidence="4" id="KW-0732">Signal</keyword>
<evidence type="ECO:0000256" key="1">
    <source>
        <dbReference type="ARBA" id="ARBA00012528"/>
    </source>
</evidence>
<dbReference type="SUPFAM" id="SSF48452">
    <property type="entry name" value="TPR-like"/>
    <property type="match status" value="2"/>
</dbReference>
<accession>A0ABM8ZWL9</accession>
<dbReference type="SMART" id="SM00267">
    <property type="entry name" value="GGDEF"/>
    <property type="match status" value="1"/>
</dbReference>
<comment type="caution">
    <text evidence="6">The sequence shown here is derived from an EMBL/GenBank/DDBJ whole genome shotgun (WGS) entry which is preliminary data.</text>
</comment>
<dbReference type="InterPro" id="IPR043128">
    <property type="entry name" value="Rev_trsase/Diguanyl_cyclase"/>
</dbReference>
<evidence type="ECO:0000256" key="4">
    <source>
        <dbReference type="SAM" id="SignalP"/>
    </source>
</evidence>
<dbReference type="Proteomes" id="UP000838672">
    <property type="component" value="Unassembled WGS sequence"/>
</dbReference>
<evidence type="ECO:0000256" key="3">
    <source>
        <dbReference type="SAM" id="Phobius"/>
    </source>
</evidence>
<comment type="catalytic activity">
    <reaction evidence="2">
        <text>2 GTP = 3',3'-c-di-GMP + 2 diphosphate</text>
        <dbReference type="Rhea" id="RHEA:24898"/>
        <dbReference type="ChEBI" id="CHEBI:33019"/>
        <dbReference type="ChEBI" id="CHEBI:37565"/>
        <dbReference type="ChEBI" id="CHEBI:58805"/>
        <dbReference type="EC" id="2.7.7.65"/>
    </reaction>
</comment>
<dbReference type="CDD" id="cd01949">
    <property type="entry name" value="GGDEF"/>
    <property type="match status" value="1"/>
</dbReference>
<dbReference type="NCBIfam" id="TIGR00254">
    <property type="entry name" value="GGDEF"/>
    <property type="match status" value="1"/>
</dbReference>
<dbReference type="PANTHER" id="PTHR45138">
    <property type="entry name" value="REGULATORY COMPONENTS OF SENSORY TRANSDUCTION SYSTEM"/>
    <property type="match status" value="1"/>
</dbReference>
<feature type="transmembrane region" description="Helical" evidence="3">
    <location>
        <begin position="409"/>
        <end position="425"/>
    </location>
</feature>
<name>A0ABM8ZWL9_9VIBR</name>
<feature type="domain" description="GGDEF" evidence="5">
    <location>
        <begin position="463"/>
        <end position="596"/>
    </location>
</feature>
<organism evidence="6 7">
    <name type="scientific">Vibrio stylophorae</name>
    <dbReference type="NCBI Taxonomy" id="659351"/>
    <lineage>
        <taxon>Bacteria</taxon>
        <taxon>Pseudomonadati</taxon>
        <taxon>Pseudomonadota</taxon>
        <taxon>Gammaproteobacteria</taxon>
        <taxon>Vibrionales</taxon>
        <taxon>Vibrionaceae</taxon>
        <taxon>Vibrio</taxon>
    </lineage>
</organism>
<evidence type="ECO:0000313" key="6">
    <source>
        <dbReference type="EMBL" id="CAH0534393.1"/>
    </source>
</evidence>